<evidence type="ECO:0000259" key="1">
    <source>
        <dbReference type="PROSITE" id="PS51468"/>
    </source>
</evidence>
<keyword evidence="3" id="KW-1185">Reference proteome</keyword>
<feature type="domain" description="VIT" evidence="1">
    <location>
        <begin position="1"/>
        <end position="115"/>
    </location>
</feature>
<proteinExistence type="predicted"/>
<name>A0A8C0B4I5_9AVES</name>
<dbReference type="PANTHER" id="PTHR45737">
    <property type="entry name" value="VON WILLEBRAND FACTOR A DOMAIN-CONTAINING PROTEIN 5A"/>
    <property type="match status" value="1"/>
</dbReference>
<dbReference type="SMART" id="SM00609">
    <property type="entry name" value="VIT"/>
    <property type="match status" value="1"/>
</dbReference>
<sequence>DVYYCGMGVKLETVTVNVTIQDLVADVVSELFFRNVEPVSLETMFIFPVDSNTVVHSFYATMGDTRIEAMLCEKEEVLRLQWEGDQCDLWGPVFACFLGTLPPNREVTISLCYVQELPLQPDGASQRQTHLCPISNCPIFSCTGVSVFLLTDVTASTFPRPWSWRQKVKAVQPADAPWDSSILLFGSLSSPHPACPQVSLKSSPWMYRDLNVLVYYRGPHTLSAVVERRDPKAPPGSLLGDPVVMVTLMPDIPEEVPNPGQPGEFLFLMDRSLFQDAQLLHVGRCSNTLLFLLKSLPLGCYFNIYSFGATFNSVEYTQESMDNAVGRISSICPDLGGCDLLGLLRSIYSTPHLHGHARQVSGGQRVMGIGMGVNNRVNVDFRAQGEIFRCCLHWELAWNPSGLCSLLPPHQAVKCLQQALQPVASGISLHWDLPPGLEVSVIRKAPEVIFQGHQISIYAQIHGQAQVRVMWNQGLTPCPCRLPVHRMAMMHLLWKLACEGTSRAEKDIQHSAVKSSLSVGVPSPFTSNVAVRMKQRDAWHCGKARNGGERTRRGKQDLLV</sequence>
<reference evidence="2" key="2">
    <citation type="submission" date="2025-09" db="UniProtKB">
        <authorList>
            <consortium name="Ensembl"/>
        </authorList>
    </citation>
    <scope>IDENTIFICATION</scope>
</reference>
<evidence type="ECO:0000313" key="3">
    <source>
        <dbReference type="Proteomes" id="UP000694555"/>
    </source>
</evidence>
<dbReference type="Ensembl" id="ENSBJAT00000011798.1">
    <property type="protein sequence ID" value="ENSBJAP00000011471.1"/>
    <property type="gene ID" value="ENSBJAG00000007766.1"/>
</dbReference>
<dbReference type="PROSITE" id="PS51468">
    <property type="entry name" value="VIT"/>
    <property type="match status" value="1"/>
</dbReference>
<dbReference type="PANTHER" id="PTHR45737:SF6">
    <property type="entry name" value="VON WILLEBRAND FACTOR A DOMAIN-CONTAINING PROTEIN 5A"/>
    <property type="match status" value="1"/>
</dbReference>
<evidence type="ECO:0000313" key="2">
    <source>
        <dbReference type="Ensembl" id="ENSBJAP00000011471.1"/>
    </source>
</evidence>
<dbReference type="Pfam" id="PF08487">
    <property type="entry name" value="VIT"/>
    <property type="match status" value="1"/>
</dbReference>
<accession>A0A8C0B4I5</accession>
<protein>
    <recommendedName>
        <fullName evidence="1">VIT domain-containing protein</fullName>
    </recommendedName>
</protein>
<dbReference type="AlphaFoldDB" id="A0A8C0B4I5"/>
<dbReference type="InterPro" id="IPR013694">
    <property type="entry name" value="VIT"/>
</dbReference>
<organism evidence="2 3">
    <name type="scientific">Buteo japonicus</name>
    <dbReference type="NCBI Taxonomy" id="224669"/>
    <lineage>
        <taxon>Eukaryota</taxon>
        <taxon>Metazoa</taxon>
        <taxon>Chordata</taxon>
        <taxon>Craniata</taxon>
        <taxon>Vertebrata</taxon>
        <taxon>Euteleostomi</taxon>
        <taxon>Archelosauria</taxon>
        <taxon>Archosauria</taxon>
        <taxon>Dinosauria</taxon>
        <taxon>Saurischia</taxon>
        <taxon>Theropoda</taxon>
        <taxon>Coelurosauria</taxon>
        <taxon>Aves</taxon>
        <taxon>Neognathae</taxon>
        <taxon>Neoaves</taxon>
        <taxon>Telluraves</taxon>
        <taxon>Accipitrimorphae</taxon>
        <taxon>Accipitriformes</taxon>
        <taxon>Accipitridae</taxon>
        <taxon>Accipitrinae</taxon>
        <taxon>Buteo</taxon>
    </lineage>
</organism>
<dbReference type="Proteomes" id="UP000694555">
    <property type="component" value="Unplaced"/>
</dbReference>
<reference evidence="2" key="1">
    <citation type="submission" date="2025-08" db="UniProtKB">
        <authorList>
            <consortium name="Ensembl"/>
        </authorList>
    </citation>
    <scope>IDENTIFICATION</scope>
</reference>